<dbReference type="PANTHER" id="PTHR46577:SF1">
    <property type="entry name" value="HTH-TYPE TRANSCRIPTIONAL REGULATORY PROTEIN GABR"/>
    <property type="match status" value="1"/>
</dbReference>
<keyword evidence="8" id="KW-0032">Aminotransferase</keyword>
<dbReference type="InterPro" id="IPR004839">
    <property type="entry name" value="Aminotransferase_I/II_large"/>
</dbReference>
<dbReference type="RefSeq" id="WP_149104860.1">
    <property type="nucleotide sequence ID" value="NZ_VTFT01000003.1"/>
</dbReference>
<dbReference type="PRINTS" id="PR00035">
    <property type="entry name" value="HTHGNTR"/>
</dbReference>
<dbReference type="Proteomes" id="UP000324973">
    <property type="component" value="Unassembled WGS sequence"/>
</dbReference>
<dbReference type="SUPFAM" id="SSF53383">
    <property type="entry name" value="PLP-dependent transferases"/>
    <property type="match status" value="1"/>
</dbReference>
<evidence type="ECO:0000256" key="3">
    <source>
        <dbReference type="ARBA" id="ARBA00023015"/>
    </source>
</evidence>
<proteinExistence type="inferred from homology"/>
<dbReference type="PROSITE" id="PS50949">
    <property type="entry name" value="HTH_GNTR"/>
    <property type="match status" value="1"/>
</dbReference>
<keyword evidence="9" id="KW-1185">Reference proteome</keyword>
<dbReference type="SUPFAM" id="SSF46785">
    <property type="entry name" value="Winged helix' DNA-binding domain"/>
    <property type="match status" value="1"/>
</dbReference>
<dbReference type="GO" id="GO:0003700">
    <property type="term" value="F:DNA-binding transcription factor activity"/>
    <property type="evidence" value="ECO:0007669"/>
    <property type="project" value="InterPro"/>
</dbReference>
<keyword evidence="3" id="KW-0805">Transcription regulation</keyword>
<keyword evidence="5" id="KW-0804">Transcription</keyword>
<dbReference type="CDD" id="cd07377">
    <property type="entry name" value="WHTH_GntR"/>
    <property type="match status" value="1"/>
</dbReference>
<dbReference type="InterPro" id="IPR036388">
    <property type="entry name" value="WH-like_DNA-bd_sf"/>
</dbReference>
<evidence type="ECO:0000256" key="6">
    <source>
        <dbReference type="SAM" id="MobiDB-lite"/>
    </source>
</evidence>
<dbReference type="InterPro" id="IPR015424">
    <property type="entry name" value="PyrdxlP-dep_Trfase"/>
</dbReference>
<evidence type="ECO:0000259" key="7">
    <source>
        <dbReference type="PROSITE" id="PS50949"/>
    </source>
</evidence>
<dbReference type="Gene3D" id="3.40.640.10">
    <property type="entry name" value="Type I PLP-dependent aspartate aminotransferase-like (Major domain)"/>
    <property type="match status" value="1"/>
</dbReference>
<keyword evidence="2" id="KW-0663">Pyridoxal phosphate</keyword>
<name>A0A5D4XGS4_9GAMM</name>
<evidence type="ECO:0000256" key="1">
    <source>
        <dbReference type="ARBA" id="ARBA00005384"/>
    </source>
</evidence>
<dbReference type="Pfam" id="PF00392">
    <property type="entry name" value="GntR"/>
    <property type="match status" value="1"/>
</dbReference>
<feature type="region of interest" description="Disordered" evidence="6">
    <location>
        <begin position="84"/>
        <end position="103"/>
    </location>
</feature>
<evidence type="ECO:0000256" key="4">
    <source>
        <dbReference type="ARBA" id="ARBA00023125"/>
    </source>
</evidence>
<dbReference type="GO" id="GO:0030170">
    <property type="term" value="F:pyridoxal phosphate binding"/>
    <property type="evidence" value="ECO:0007669"/>
    <property type="project" value="InterPro"/>
</dbReference>
<comment type="similarity">
    <text evidence="1">In the C-terminal section; belongs to the class-I pyridoxal-phosphate-dependent aminotransferase family.</text>
</comment>
<reference evidence="8 9" key="1">
    <citation type="submission" date="2019-08" db="EMBL/GenBank/DDBJ databases">
        <title>Luteimonas viscosus sp. nov., isolated from soil of a sunflower field.</title>
        <authorList>
            <person name="Jianli Z."/>
            <person name="Ying Z."/>
        </authorList>
    </citation>
    <scope>NUCLEOTIDE SEQUENCE [LARGE SCALE GENOMIC DNA]</scope>
    <source>
        <strain evidence="8 9">XBU10</strain>
    </source>
</reference>
<dbReference type="OrthoDB" id="9808770at2"/>
<dbReference type="Pfam" id="PF00155">
    <property type="entry name" value="Aminotran_1_2"/>
    <property type="match status" value="1"/>
</dbReference>
<comment type="caution">
    <text evidence="8">The sequence shown here is derived from an EMBL/GenBank/DDBJ whole genome shotgun (WGS) entry which is preliminary data.</text>
</comment>
<dbReference type="GO" id="GO:0003677">
    <property type="term" value="F:DNA binding"/>
    <property type="evidence" value="ECO:0007669"/>
    <property type="project" value="UniProtKB-KW"/>
</dbReference>
<feature type="domain" description="HTH gntR-type" evidence="7">
    <location>
        <begin position="18"/>
        <end position="86"/>
    </location>
</feature>
<evidence type="ECO:0000256" key="5">
    <source>
        <dbReference type="ARBA" id="ARBA00023163"/>
    </source>
</evidence>
<sequence>MEPFRSEKVVAVVLDGQGSLHAQLTRALRGGILQGQFPPGSRLPATRWLASELGVSRNTVLAAYEQLRAEGFVDGLVGSGTYVAPPMHDGPAPPPPRTDAPPQSAYARRARATYEGSRIPGLRIPGMRFSFQYGVPLTNPALTTAWARALSRAARYTRPDYPGRQGLPELREAICDYLARRRGIRASPDDVLVVAGTQQALALTARVLLDPGDAAAIEEPHYFAIRMVLAIHGARVRTVPVDAQGIRCDALPVPPARLVCVTPSHQFPTGSVMSLARRLQLLDYARRHDSWVFEDDYDGEFRYDSKPLAALRSLDEQGRVVYVGTFSKAIFPALRMGYLLMPPALRADFLAAKWAEDLGSPAIEQVALANFMRDGGFERHLRRTAKTLKERRAALIAGLQACGRGRLDIADSRAGMHLVVWLRGRSRADGETLIALARGRGLGLYPIDPLYADPPDRAGLLMGYCGLSTREIGQAMQVFGACLDELFPAG</sequence>
<organism evidence="8 9">
    <name type="scientific">Luteimonas viscosa</name>
    <dbReference type="NCBI Taxonomy" id="1132694"/>
    <lineage>
        <taxon>Bacteria</taxon>
        <taxon>Pseudomonadati</taxon>
        <taxon>Pseudomonadota</taxon>
        <taxon>Gammaproteobacteria</taxon>
        <taxon>Lysobacterales</taxon>
        <taxon>Lysobacteraceae</taxon>
        <taxon>Luteimonas</taxon>
    </lineage>
</organism>
<dbReference type="PANTHER" id="PTHR46577">
    <property type="entry name" value="HTH-TYPE TRANSCRIPTIONAL REGULATORY PROTEIN GABR"/>
    <property type="match status" value="1"/>
</dbReference>
<keyword evidence="4" id="KW-0238">DNA-binding</keyword>
<evidence type="ECO:0000313" key="9">
    <source>
        <dbReference type="Proteomes" id="UP000324973"/>
    </source>
</evidence>
<dbReference type="CDD" id="cd00609">
    <property type="entry name" value="AAT_like"/>
    <property type="match status" value="1"/>
</dbReference>
<dbReference type="InterPro" id="IPR036390">
    <property type="entry name" value="WH_DNA-bd_sf"/>
</dbReference>
<dbReference type="Gene3D" id="1.10.10.10">
    <property type="entry name" value="Winged helix-like DNA-binding domain superfamily/Winged helix DNA-binding domain"/>
    <property type="match status" value="1"/>
</dbReference>
<dbReference type="InterPro" id="IPR051446">
    <property type="entry name" value="HTH_trans_reg/aminotransferase"/>
</dbReference>
<gene>
    <name evidence="8" type="ORF">FZO89_18110</name>
</gene>
<dbReference type="EMBL" id="VTFT01000003">
    <property type="protein sequence ID" value="TYT23153.1"/>
    <property type="molecule type" value="Genomic_DNA"/>
</dbReference>
<evidence type="ECO:0000313" key="8">
    <source>
        <dbReference type="EMBL" id="TYT23153.1"/>
    </source>
</evidence>
<protein>
    <submittedName>
        <fullName evidence="8">PLP-dependent aminotransferase family protein</fullName>
    </submittedName>
</protein>
<dbReference type="InterPro" id="IPR000524">
    <property type="entry name" value="Tscrpt_reg_HTH_GntR"/>
</dbReference>
<accession>A0A5D4XGS4</accession>
<keyword evidence="8" id="KW-0808">Transferase</keyword>
<dbReference type="AlphaFoldDB" id="A0A5D4XGS4"/>
<evidence type="ECO:0000256" key="2">
    <source>
        <dbReference type="ARBA" id="ARBA00022898"/>
    </source>
</evidence>
<dbReference type="InterPro" id="IPR015421">
    <property type="entry name" value="PyrdxlP-dep_Trfase_major"/>
</dbReference>
<dbReference type="SMART" id="SM00345">
    <property type="entry name" value="HTH_GNTR"/>
    <property type="match status" value="1"/>
</dbReference>
<dbReference type="GO" id="GO:0008483">
    <property type="term" value="F:transaminase activity"/>
    <property type="evidence" value="ECO:0007669"/>
    <property type="project" value="UniProtKB-KW"/>
</dbReference>